<sequence length="305" mass="33292">MTTSDSTAFDATTPLARELADLSQRRRRLATREFPLPHSSRVLTVANQKGGVGKTTTTVNLAAALAREGARVLVIDLDPQGNASTALGVDHRGELPSVYDVLIRDEDIADVVQASPENERLFCLPATIHLAGAEIELVPMVAREQRLRGALDRFLAAKEREGEPFHYVFIDCPPSLGLLTINAFVAAREVLIPIQCEYYALEGLSQLLNNISLIERHLNPALAVSTILLTMYDGRTRLAFQVAEDVREHFPEQTLQAVIPRSVRISEAPSYGQTVISFDPSSPGSISYLEAAAEIAERGASQRGH</sequence>
<dbReference type="EMBL" id="CP162511">
    <property type="protein sequence ID" value="XDI05512.1"/>
    <property type="molecule type" value="Genomic_DNA"/>
</dbReference>
<dbReference type="Pfam" id="PF13614">
    <property type="entry name" value="AAA_31"/>
    <property type="match status" value="1"/>
</dbReference>
<evidence type="ECO:0000256" key="2">
    <source>
        <dbReference type="ARBA" id="ARBA00059092"/>
    </source>
</evidence>
<evidence type="ECO:0000259" key="3">
    <source>
        <dbReference type="Pfam" id="PF13614"/>
    </source>
</evidence>
<organism evidence="4">
    <name type="scientific">Herbiconiux sp. A18JL235</name>
    <dbReference type="NCBI Taxonomy" id="3152363"/>
    <lineage>
        <taxon>Bacteria</taxon>
        <taxon>Bacillati</taxon>
        <taxon>Actinomycetota</taxon>
        <taxon>Actinomycetes</taxon>
        <taxon>Micrococcales</taxon>
        <taxon>Microbacteriaceae</taxon>
        <taxon>Herbiconiux</taxon>
    </lineage>
</organism>
<dbReference type="AlphaFoldDB" id="A0AB39BG01"/>
<dbReference type="InterPro" id="IPR027417">
    <property type="entry name" value="P-loop_NTPase"/>
</dbReference>
<comment type="similarity">
    <text evidence="1">Belongs to the ParA family.</text>
</comment>
<name>A0AB39BG01_9MICO</name>
<protein>
    <submittedName>
        <fullName evidence="4">ParA family protein</fullName>
    </submittedName>
</protein>
<dbReference type="InterPro" id="IPR025669">
    <property type="entry name" value="AAA_dom"/>
</dbReference>
<accession>A0AB39BG01</accession>
<dbReference type="PANTHER" id="PTHR13696">
    <property type="entry name" value="P-LOOP CONTAINING NUCLEOSIDE TRIPHOSPHATE HYDROLASE"/>
    <property type="match status" value="1"/>
</dbReference>
<dbReference type="SUPFAM" id="SSF52540">
    <property type="entry name" value="P-loop containing nucleoside triphosphate hydrolases"/>
    <property type="match status" value="1"/>
</dbReference>
<gene>
    <name evidence="4" type="ORF">ABFY20_00040</name>
</gene>
<reference evidence="4" key="1">
    <citation type="submission" date="2024-05" db="EMBL/GenBank/DDBJ databases">
        <title>Herbiconiux sp. A18JL235.</title>
        <authorList>
            <person name="Zhang G."/>
        </authorList>
    </citation>
    <scope>NUCLEOTIDE SEQUENCE</scope>
    <source>
        <strain evidence="4">A18JL235</strain>
    </source>
</reference>
<feature type="domain" description="AAA" evidence="3">
    <location>
        <begin position="41"/>
        <end position="223"/>
    </location>
</feature>
<evidence type="ECO:0000256" key="1">
    <source>
        <dbReference type="ARBA" id="ARBA00006976"/>
    </source>
</evidence>
<comment type="function">
    <text evidence="2">May play a role in septum formation.</text>
</comment>
<evidence type="ECO:0000313" key="4">
    <source>
        <dbReference type="EMBL" id="XDI05512.1"/>
    </source>
</evidence>
<dbReference type="InterPro" id="IPR050678">
    <property type="entry name" value="DNA_Partitioning_ATPase"/>
</dbReference>
<dbReference type="CDD" id="cd02042">
    <property type="entry name" value="ParAB_family"/>
    <property type="match status" value="1"/>
</dbReference>
<dbReference type="RefSeq" id="WP_368497897.1">
    <property type="nucleotide sequence ID" value="NZ_CP162511.1"/>
</dbReference>
<dbReference type="FunFam" id="3.40.50.300:FF:000285">
    <property type="entry name" value="Sporulation initiation inhibitor Soj"/>
    <property type="match status" value="1"/>
</dbReference>
<dbReference type="PANTHER" id="PTHR13696:SF52">
    <property type="entry name" value="PARA FAMILY PROTEIN CT_582"/>
    <property type="match status" value="1"/>
</dbReference>
<proteinExistence type="inferred from homology"/>
<dbReference type="Gene3D" id="3.40.50.300">
    <property type="entry name" value="P-loop containing nucleotide triphosphate hydrolases"/>
    <property type="match status" value="1"/>
</dbReference>